<dbReference type="AlphaFoldDB" id="A0A1Z4M0Q7"/>
<proteinExistence type="predicted"/>
<dbReference type="OrthoDB" id="468402at2"/>
<dbReference type="Proteomes" id="UP000218418">
    <property type="component" value="Chromosome"/>
</dbReference>
<evidence type="ECO:0000313" key="2">
    <source>
        <dbReference type="EMBL" id="BAY87046.1"/>
    </source>
</evidence>
<dbReference type="Pfam" id="PF12679">
    <property type="entry name" value="ABC2_membrane_2"/>
    <property type="match status" value="1"/>
</dbReference>
<dbReference type="PANTHER" id="PTHR43471">
    <property type="entry name" value="ABC TRANSPORTER PERMEASE"/>
    <property type="match status" value="1"/>
</dbReference>
<feature type="transmembrane region" description="Helical" evidence="1">
    <location>
        <begin position="52"/>
        <end position="77"/>
    </location>
</feature>
<organism evidence="2 3">
    <name type="scientific">Calothrix parasitica NIES-267</name>
    <dbReference type="NCBI Taxonomy" id="1973488"/>
    <lineage>
        <taxon>Bacteria</taxon>
        <taxon>Bacillati</taxon>
        <taxon>Cyanobacteriota</taxon>
        <taxon>Cyanophyceae</taxon>
        <taxon>Nostocales</taxon>
        <taxon>Calotrichaceae</taxon>
        <taxon>Calothrix</taxon>
    </lineage>
</organism>
<evidence type="ECO:0000256" key="1">
    <source>
        <dbReference type="SAM" id="Phobius"/>
    </source>
</evidence>
<feature type="transmembrane region" description="Helical" evidence="1">
    <location>
        <begin position="21"/>
        <end position="40"/>
    </location>
</feature>
<feature type="transmembrane region" description="Helical" evidence="1">
    <location>
        <begin position="153"/>
        <end position="177"/>
    </location>
</feature>
<accession>A0A1Z4M0Q7</accession>
<dbReference type="EMBL" id="AP018227">
    <property type="protein sequence ID" value="BAY87046.1"/>
    <property type="molecule type" value="Genomic_DNA"/>
</dbReference>
<dbReference type="GO" id="GO:0140359">
    <property type="term" value="F:ABC-type transporter activity"/>
    <property type="evidence" value="ECO:0007669"/>
    <property type="project" value="InterPro"/>
</dbReference>
<name>A0A1Z4M0Q7_9CYAN</name>
<keyword evidence="1" id="KW-0812">Transmembrane</keyword>
<sequence length="259" mass="28306">MNLNRVFAVSNNSFREVVRDRIFYIIGFYTVILAIAINLLPEIAAATEDKMFLDLGLAAMSSLSLIIAVFVGTGLISKEIEKRTILMLIAKPISRNEFIIGKYLGLSTVLALLVTAMSIIYLIFLEVNNISYSAASIAINAIFLVLQLSLISAIAITFGVFTGSILATVLTFAVYLMGNTTEDFLRLARTSENPGLEKITQGLYLVLPDLSRLDLKNEAVYGLSALPDTTTLITNASYSLLYSAMLLAVAAFIFSQKEF</sequence>
<protein>
    <submittedName>
        <fullName evidence="2">ABC-2 type transporter</fullName>
    </submittedName>
</protein>
<dbReference type="GO" id="GO:0005886">
    <property type="term" value="C:plasma membrane"/>
    <property type="evidence" value="ECO:0007669"/>
    <property type="project" value="UniProtKB-SubCell"/>
</dbReference>
<keyword evidence="3" id="KW-1185">Reference proteome</keyword>
<feature type="transmembrane region" description="Helical" evidence="1">
    <location>
        <begin position="130"/>
        <end position="146"/>
    </location>
</feature>
<reference evidence="2 3" key="1">
    <citation type="submission" date="2017-06" db="EMBL/GenBank/DDBJ databases">
        <title>Genome sequencing of cyanobaciteial culture collection at National Institute for Environmental Studies (NIES).</title>
        <authorList>
            <person name="Hirose Y."/>
            <person name="Shimura Y."/>
            <person name="Fujisawa T."/>
            <person name="Nakamura Y."/>
            <person name="Kawachi M."/>
        </authorList>
    </citation>
    <scope>NUCLEOTIDE SEQUENCE [LARGE SCALE GENOMIC DNA]</scope>
    <source>
        <strain evidence="2 3">NIES-267</strain>
    </source>
</reference>
<keyword evidence="1" id="KW-0472">Membrane</keyword>
<feature type="transmembrane region" description="Helical" evidence="1">
    <location>
        <begin position="236"/>
        <end position="254"/>
    </location>
</feature>
<feature type="transmembrane region" description="Helical" evidence="1">
    <location>
        <begin position="98"/>
        <end position="124"/>
    </location>
</feature>
<dbReference type="PANTHER" id="PTHR43471:SF10">
    <property type="entry name" value="SLL1107 PROTEIN"/>
    <property type="match status" value="1"/>
</dbReference>
<evidence type="ECO:0000313" key="3">
    <source>
        <dbReference type="Proteomes" id="UP000218418"/>
    </source>
</evidence>
<gene>
    <name evidence="2" type="ORF">NIES267_65570</name>
</gene>
<keyword evidence="1" id="KW-1133">Transmembrane helix</keyword>